<accession>A0A160MX78</accession>
<evidence type="ECO:0008006" key="3">
    <source>
        <dbReference type="Google" id="ProtNLM"/>
    </source>
</evidence>
<dbReference type="InterPro" id="IPR009576">
    <property type="entry name" value="Biofilm_formation_YgiB"/>
</dbReference>
<dbReference type="EMBL" id="CP014841">
    <property type="protein sequence ID" value="AND67736.1"/>
    <property type="molecule type" value="Genomic_DNA"/>
</dbReference>
<name>A0A160MX78_9GAMM</name>
<dbReference type="STRING" id="445710.ATSB10_02820"/>
<evidence type="ECO:0000313" key="1">
    <source>
        <dbReference type="EMBL" id="AND67736.1"/>
    </source>
</evidence>
<reference evidence="1 2" key="1">
    <citation type="submission" date="2016-02" db="EMBL/GenBank/DDBJ databases">
        <title>Complete genome sequencing and analysis of ATSB10, Dyella thiooxydans isolated from rhizosphere soil of sunflower (Helianthus annuus L.).</title>
        <authorList>
            <person name="Lee Y."/>
            <person name="Hwangbo K."/>
            <person name="Chung H."/>
            <person name="Yoo J."/>
            <person name="Kim K.Y."/>
            <person name="Sa T.M."/>
            <person name="Um Y."/>
            <person name="Madhaiyan M."/>
        </authorList>
    </citation>
    <scope>NUCLEOTIDE SEQUENCE [LARGE SCALE GENOMIC DNA]</scope>
    <source>
        <strain evidence="1 2">ATSB10</strain>
    </source>
</reference>
<keyword evidence="2" id="KW-1185">Reference proteome</keyword>
<dbReference type="Proteomes" id="UP000077255">
    <property type="component" value="Chromosome"/>
</dbReference>
<sequence>MQSVDECRALPTYISSDDCKAAYQQALAQSQLYAPRFTNGNQCNEQFGDCQADGQSGHVTYYRPRMGGFLVGYRHKGNVLDGYDGHSAPLFRDRSGTFFTSAGDVVSRHTGAVRGARGRASAPTRALTVSRRGFGSASSVRSSFGRSGRFGGFHFGG</sequence>
<dbReference type="KEGG" id="dtx:ATSB10_02820"/>
<dbReference type="AlphaFoldDB" id="A0A160MX78"/>
<gene>
    <name evidence="1" type="ORF">ATSB10_02820</name>
</gene>
<proteinExistence type="predicted"/>
<organism evidence="1 2">
    <name type="scientific">Dyella thiooxydans</name>
    <dbReference type="NCBI Taxonomy" id="445710"/>
    <lineage>
        <taxon>Bacteria</taxon>
        <taxon>Pseudomonadati</taxon>
        <taxon>Pseudomonadota</taxon>
        <taxon>Gammaproteobacteria</taxon>
        <taxon>Lysobacterales</taxon>
        <taxon>Rhodanobacteraceae</taxon>
        <taxon>Dyella</taxon>
    </lineage>
</organism>
<dbReference type="PATRIC" id="fig|445710.3.peg.280"/>
<dbReference type="Pfam" id="PF06693">
    <property type="entry name" value="DUF1190"/>
    <property type="match status" value="1"/>
</dbReference>
<evidence type="ECO:0000313" key="2">
    <source>
        <dbReference type="Proteomes" id="UP000077255"/>
    </source>
</evidence>
<protein>
    <recommendedName>
        <fullName evidence="3">DUF1190 domain-containing protein</fullName>
    </recommendedName>
</protein>